<proteinExistence type="predicted"/>
<name>A0A6N2C7G9_SOLCI</name>
<reference evidence="1" key="1">
    <citation type="submission" date="2019-05" db="EMBL/GenBank/DDBJ databases">
        <title>The de novo reference genome and transcriptome assemblies of the wild tomato species Solanum chilense.</title>
        <authorList>
            <person name="Stam R."/>
            <person name="Nosenko T."/>
            <person name="Hoerger A.C."/>
            <person name="Stephan W."/>
            <person name="Seidel M.A."/>
            <person name="Kuhn J.M.M."/>
            <person name="Haberer G."/>
            <person name="Tellier A."/>
        </authorList>
    </citation>
    <scope>NUCLEOTIDE SEQUENCE</scope>
    <source>
        <tissue evidence="1">Mature leaves</tissue>
    </source>
</reference>
<gene>
    <name evidence="1" type="ORF">EJD97_015296</name>
</gene>
<comment type="caution">
    <text evidence="1">The sequence shown here is derived from an EMBL/GenBank/DDBJ whole genome shotgun (WGS) entry which is preliminary data.</text>
</comment>
<dbReference type="AlphaFoldDB" id="A0A6N2C7G9"/>
<accession>A0A6N2C7G9</accession>
<evidence type="ECO:0000313" key="1">
    <source>
        <dbReference type="EMBL" id="TMX03627.1"/>
    </source>
</evidence>
<sequence>MTSRTMTTRRVEEERMNEEIPPLVEQVLQSEQASQGVQATQGEKVPIRSQRNEVLVVPTDMNNVDIRESLLALVRAMTTDVNMGIEPRVNALESTMTSRLREFVRMNPPMFLVSKVGEDPQKFPYGVSKVFSAIGVTLGRRRI</sequence>
<organism evidence="1">
    <name type="scientific">Solanum chilense</name>
    <name type="common">Tomato</name>
    <name type="synonym">Lycopersicon chilense</name>
    <dbReference type="NCBI Taxonomy" id="4083"/>
    <lineage>
        <taxon>Eukaryota</taxon>
        <taxon>Viridiplantae</taxon>
        <taxon>Streptophyta</taxon>
        <taxon>Embryophyta</taxon>
        <taxon>Tracheophyta</taxon>
        <taxon>Spermatophyta</taxon>
        <taxon>Magnoliopsida</taxon>
        <taxon>eudicotyledons</taxon>
        <taxon>Gunneridae</taxon>
        <taxon>Pentapetalae</taxon>
        <taxon>asterids</taxon>
        <taxon>lamiids</taxon>
        <taxon>Solanales</taxon>
        <taxon>Solanaceae</taxon>
        <taxon>Solanoideae</taxon>
        <taxon>Solaneae</taxon>
        <taxon>Solanum</taxon>
        <taxon>Solanum subgen. Lycopersicon</taxon>
    </lineage>
</organism>
<protein>
    <submittedName>
        <fullName evidence="1">Uncharacterized protein</fullName>
    </submittedName>
</protein>
<dbReference type="EMBL" id="RXGB01000401">
    <property type="protein sequence ID" value="TMX03627.1"/>
    <property type="molecule type" value="Genomic_DNA"/>
</dbReference>